<dbReference type="Pfam" id="PF08495">
    <property type="entry name" value="FIST"/>
    <property type="match status" value="1"/>
</dbReference>
<accession>A0A1G8BE05</accession>
<dbReference type="STRING" id="83767.SAMN05660652_01494"/>
<evidence type="ECO:0000313" key="3">
    <source>
        <dbReference type="EMBL" id="SDH31467.1"/>
    </source>
</evidence>
<reference evidence="3 4" key="1">
    <citation type="submission" date="2016-10" db="EMBL/GenBank/DDBJ databases">
        <authorList>
            <person name="de Groot N.N."/>
        </authorList>
    </citation>
    <scope>NUCLEOTIDE SEQUENCE [LARGE SCALE GENOMIC DNA]</scope>
    <source>
        <strain evidence="3 4">DSM 5885</strain>
    </source>
</reference>
<dbReference type="EMBL" id="FNCY01000005">
    <property type="protein sequence ID" value="SDH31467.1"/>
    <property type="molecule type" value="Genomic_DNA"/>
</dbReference>
<dbReference type="Proteomes" id="UP000198607">
    <property type="component" value="Unassembled WGS sequence"/>
</dbReference>
<dbReference type="AlphaFoldDB" id="A0A1G8BE05"/>
<dbReference type="SMART" id="SM01204">
    <property type="entry name" value="FIST_C"/>
    <property type="match status" value="1"/>
</dbReference>
<dbReference type="InterPro" id="IPR013702">
    <property type="entry name" value="FIST_domain_N"/>
</dbReference>
<feature type="domain" description="FIST C-domain" evidence="2">
    <location>
        <begin position="232"/>
        <end position="362"/>
    </location>
</feature>
<gene>
    <name evidence="3" type="ORF">SAMN05660652_01494</name>
</gene>
<dbReference type="Pfam" id="PF10442">
    <property type="entry name" value="FIST_C"/>
    <property type="match status" value="1"/>
</dbReference>
<dbReference type="SMART" id="SM00897">
    <property type="entry name" value="FIST"/>
    <property type="match status" value="1"/>
</dbReference>
<evidence type="ECO:0000259" key="2">
    <source>
        <dbReference type="SMART" id="SM01204"/>
    </source>
</evidence>
<proteinExistence type="predicted"/>
<feature type="domain" description="FIST" evidence="1">
    <location>
        <begin position="30"/>
        <end position="231"/>
    </location>
</feature>
<evidence type="ECO:0000259" key="1">
    <source>
        <dbReference type="SMART" id="SM00897"/>
    </source>
</evidence>
<keyword evidence="4" id="KW-1185">Reference proteome</keyword>
<dbReference type="InterPro" id="IPR019494">
    <property type="entry name" value="FIST_C"/>
</dbReference>
<name>A0A1G8BE05_9RHOO</name>
<dbReference type="PANTHER" id="PTHR40252:SF2">
    <property type="entry name" value="BLR0328 PROTEIN"/>
    <property type="match status" value="1"/>
</dbReference>
<evidence type="ECO:0000313" key="4">
    <source>
        <dbReference type="Proteomes" id="UP000198607"/>
    </source>
</evidence>
<organism evidence="3 4">
    <name type="scientific">Propionivibrio dicarboxylicus</name>
    <dbReference type="NCBI Taxonomy" id="83767"/>
    <lineage>
        <taxon>Bacteria</taxon>
        <taxon>Pseudomonadati</taxon>
        <taxon>Pseudomonadota</taxon>
        <taxon>Betaproteobacteria</taxon>
        <taxon>Rhodocyclales</taxon>
        <taxon>Rhodocyclaceae</taxon>
        <taxon>Propionivibrio</taxon>
    </lineage>
</organism>
<protein>
    <submittedName>
        <fullName evidence="3">Uncharacterized conserved protein, contains FIST_N domain</fullName>
    </submittedName>
</protein>
<sequence>MQLSIRRAQSCAEGAREAVEAFHAGVAQAKMALVVFFCASDYDLDAIAAEMRQRFAGVPVIGCTTAGEIGPAGYCEHSLSGASFAAADFRVACGCLDELHAATPSRCQALTSTLMRQLERQGGTADENHCFAWTMIDGLSVREESIVRFMQSAFGNIPLLGGSAGDGGRFGRTAIYCDGYFRSDRAVFALIATDLPFRLIKTQGIEATEERLVVTEALPEQRIVKEINGLPAAGEYARVLDTAVSRLTDEIFMQHPLVAMINGVCYARSIQRVNADGSLQLYCAIDNGLVLRVGRCAGLADNLDSELAAIDADIGTPQIILAGDCVHRKLEMACSPDRQRVEELLQRHHVTGFGTYGEQYRGIHINQTFVGVAIGSGGTLP</sequence>
<dbReference type="PANTHER" id="PTHR40252">
    <property type="entry name" value="BLR0328 PROTEIN"/>
    <property type="match status" value="1"/>
</dbReference>